<dbReference type="UniPathway" id="UPA00666"/>
<feature type="transmembrane region" description="Helical" evidence="9">
    <location>
        <begin position="156"/>
        <end position="177"/>
    </location>
</feature>
<keyword evidence="11" id="KW-0449">Lipoprotein</keyword>
<dbReference type="InterPro" id="IPR004563">
    <property type="entry name" value="Apolipo_AcylTrfase"/>
</dbReference>
<feature type="transmembrane region" description="Helical" evidence="9">
    <location>
        <begin position="662"/>
        <end position="682"/>
    </location>
</feature>
<comment type="function">
    <text evidence="9">Catalyzes the phospholipid dependent N-acylation of the N-terminal cysteine of apolipoprotein, the last step in lipoprotein maturation.</text>
</comment>
<keyword evidence="6 9" id="KW-1133">Transmembrane helix</keyword>
<dbReference type="InterPro" id="IPR003010">
    <property type="entry name" value="C-N_Hydrolase"/>
</dbReference>
<evidence type="ECO:0000256" key="7">
    <source>
        <dbReference type="ARBA" id="ARBA00023136"/>
    </source>
</evidence>
<feature type="transmembrane region" description="Helical" evidence="9">
    <location>
        <begin position="496"/>
        <end position="517"/>
    </location>
</feature>
<dbReference type="InterPro" id="IPR036526">
    <property type="entry name" value="C-N_Hydrolase_sf"/>
</dbReference>
<keyword evidence="7 9" id="KW-0472">Membrane</keyword>
<evidence type="ECO:0000313" key="12">
    <source>
        <dbReference type="Proteomes" id="UP000554837"/>
    </source>
</evidence>
<dbReference type="OrthoDB" id="9804277at2"/>
<dbReference type="CDD" id="cd07571">
    <property type="entry name" value="ALP_N-acyl_transferase"/>
    <property type="match status" value="1"/>
</dbReference>
<evidence type="ECO:0000259" key="10">
    <source>
        <dbReference type="PROSITE" id="PS50263"/>
    </source>
</evidence>
<dbReference type="SUPFAM" id="SSF56317">
    <property type="entry name" value="Carbon-nitrogen hydrolase"/>
    <property type="match status" value="1"/>
</dbReference>
<keyword evidence="8 9" id="KW-0012">Acyltransferase</keyword>
<comment type="caution">
    <text evidence="11">The sequence shown here is derived from an EMBL/GenBank/DDBJ whole genome shotgun (WGS) entry which is preliminary data.</text>
</comment>
<evidence type="ECO:0000256" key="3">
    <source>
        <dbReference type="ARBA" id="ARBA00022475"/>
    </source>
</evidence>
<name>A0A840S2L5_9BURK</name>
<dbReference type="GO" id="GO:0016410">
    <property type="term" value="F:N-acyltransferase activity"/>
    <property type="evidence" value="ECO:0007669"/>
    <property type="project" value="UniProtKB-UniRule"/>
</dbReference>
<dbReference type="HAMAP" id="MF_01148">
    <property type="entry name" value="Lnt"/>
    <property type="match status" value="1"/>
</dbReference>
<comment type="pathway">
    <text evidence="9">Protein modification; lipoprotein biosynthesis (N-acyl transfer).</text>
</comment>
<feature type="transmembrane region" description="Helical" evidence="9">
    <location>
        <begin position="702"/>
        <end position="723"/>
    </location>
</feature>
<dbReference type="PANTHER" id="PTHR38686:SF1">
    <property type="entry name" value="APOLIPOPROTEIN N-ACYLTRANSFERASE"/>
    <property type="match status" value="1"/>
</dbReference>
<gene>
    <name evidence="9" type="primary">lnt</name>
    <name evidence="11" type="ORF">HNQ51_000377</name>
</gene>
<feature type="transmembrane region" description="Helical" evidence="9">
    <location>
        <begin position="117"/>
        <end position="135"/>
    </location>
</feature>
<comment type="caution">
    <text evidence="9">Lacks conserved residue(s) required for the propagation of feature annotation.</text>
</comment>
<protein>
    <recommendedName>
        <fullName evidence="9">Apolipoprotein N-acyltransferase</fullName>
        <shortName evidence="9">ALP N-acyltransferase</shortName>
        <ecNumber evidence="9">2.3.1.269</ecNumber>
    </recommendedName>
</protein>
<dbReference type="Gene3D" id="3.60.110.10">
    <property type="entry name" value="Carbon-nitrogen hydrolase"/>
    <property type="match status" value="1"/>
</dbReference>
<comment type="subcellular location">
    <subcellularLocation>
        <location evidence="1 9">Cell membrane</location>
        <topology evidence="1 9">Multi-pass membrane protein</topology>
    </subcellularLocation>
</comment>
<comment type="similarity">
    <text evidence="2 9">Belongs to the CN hydrolase family. Apolipoprotein N-acyltransferase subfamily.</text>
</comment>
<dbReference type="Pfam" id="PF00795">
    <property type="entry name" value="CN_hydrolase"/>
    <property type="match status" value="1"/>
</dbReference>
<dbReference type="RefSeq" id="WP_138857834.1">
    <property type="nucleotide sequence ID" value="NZ_CP040709.1"/>
</dbReference>
<feature type="domain" description="CN hydrolase" evidence="10">
    <location>
        <begin position="223"/>
        <end position="482"/>
    </location>
</feature>
<evidence type="ECO:0000313" key="11">
    <source>
        <dbReference type="EMBL" id="MBB5203084.1"/>
    </source>
</evidence>
<feature type="transmembrane region" description="Helical" evidence="9">
    <location>
        <begin position="744"/>
        <end position="763"/>
    </location>
</feature>
<evidence type="ECO:0000256" key="4">
    <source>
        <dbReference type="ARBA" id="ARBA00022679"/>
    </source>
</evidence>
<dbReference type="PANTHER" id="PTHR38686">
    <property type="entry name" value="APOLIPOPROTEIN N-ACYLTRANSFERASE"/>
    <property type="match status" value="1"/>
</dbReference>
<evidence type="ECO:0000256" key="2">
    <source>
        <dbReference type="ARBA" id="ARBA00010065"/>
    </source>
</evidence>
<dbReference type="PROSITE" id="PS50263">
    <property type="entry name" value="CN_HYDROLASE"/>
    <property type="match status" value="1"/>
</dbReference>
<sequence>MNLLRTGAALLLGGLLLGLCARAGAFHALIFGALLPWLWLLDRQTSLRATLAWAWGMTVVFTGSCFAWFGAALGHYVQIGAPAGVVLLLLLAPLFQPQILVAAALRFWVQQRAGPGAVWGAVAGAAAWVGVEWLYPKLLGDTLGHGLYPSDLLRQAAALGGAALLTLIVLAVNEALWRAWTQRGQGVRALLRPLSLSLLLPGALLAFGMLQLQARAPADAPTLRVGLVQANQFDYEARRQRDGAYAVVREVLDTHYAMSHDAVERQGAELVLWTETVYPTPFARPKSAAGAELDREIQSIVQAAGVPFVFGTYDRDDEGEYNAAAILTPQSGLLGHYRKTRLFPYSEYLPTWAEGLRPWLPGAGAWKPGNGARVFPLPLKGGRELPVQPLICLDDVDVGLALDGARLGARALLTLSNDAWFTAHPQGAELHLAVAAFRSIETGLPQFRVTTNGASAVIDAQGRVRARGGVGEQVLVMGELPVPVPRLTLMVRWGDWVGPVGLAVLTALLLGVFRPAWTQRPMPQPSTGPWPSAPRWALLPAPARWGAALLRGVARLSLLALALWLLWDANQRSQTLMQLRWVLATVLLPEAAAWCLLQAFAQRAEWRGDRLHLAGLELSLAAAKPWRLPWPGVGLDLATSQGLLHLLPLPPRRGLQQVGLKFLLLPLLLALPAFLLHQHIAYGSWLGEWHSFGPLAYARALGLWWAAWGVGVLVCAALLRVAIELGVALAARLRADWRLPVRQHLERAALALLYLGLPGWLALRMTV</sequence>
<reference evidence="11 12" key="1">
    <citation type="submission" date="2020-08" db="EMBL/GenBank/DDBJ databases">
        <title>Genomic Encyclopedia of Type Strains, Phase IV (KMG-IV): sequencing the most valuable type-strain genomes for metagenomic binning, comparative biology and taxonomic classification.</title>
        <authorList>
            <person name="Goeker M."/>
        </authorList>
    </citation>
    <scope>NUCLEOTIDE SEQUENCE [LARGE SCALE GENOMIC DNA]</scope>
    <source>
        <strain evidence="11 12">DSM 23958</strain>
    </source>
</reference>
<keyword evidence="3 9" id="KW-1003">Cell membrane</keyword>
<dbReference type="GO" id="GO:0005886">
    <property type="term" value="C:plasma membrane"/>
    <property type="evidence" value="ECO:0007669"/>
    <property type="project" value="UniProtKB-SubCell"/>
</dbReference>
<evidence type="ECO:0000256" key="5">
    <source>
        <dbReference type="ARBA" id="ARBA00022692"/>
    </source>
</evidence>
<dbReference type="AlphaFoldDB" id="A0A840S2L5"/>
<dbReference type="EMBL" id="JACHHO010000001">
    <property type="protein sequence ID" value="MBB5203084.1"/>
    <property type="molecule type" value="Genomic_DNA"/>
</dbReference>
<feature type="transmembrane region" description="Helical" evidence="9">
    <location>
        <begin position="52"/>
        <end position="73"/>
    </location>
</feature>
<evidence type="ECO:0000256" key="1">
    <source>
        <dbReference type="ARBA" id="ARBA00004651"/>
    </source>
</evidence>
<feature type="transmembrane region" description="Helical" evidence="9">
    <location>
        <begin position="545"/>
        <end position="567"/>
    </location>
</feature>
<evidence type="ECO:0000256" key="9">
    <source>
        <dbReference type="HAMAP-Rule" id="MF_01148"/>
    </source>
</evidence>
<evidence type="ECO:0000256" key="6">
    <source>
        <dbReference type="ARBA" id="ARBA00022989"/>
    </source>
</evidence>
<keyword evidence="12" id="KW-1185">Reference proteome</keyword>
<dbReference type="GO" id="GO:0042158">
    <property type="term" value="P:lipoprotein biosynthetic process"/>
    <property type="evidence" value="ECO:0007669"/>
    <property type="project" value="UniProtKB-UniRule"/>
</dbReference>
<accession>A0A840S2L5</accession>
<comment type="catalytic activity">
    <reaction evidence="9">
        <text>N-terminal S-1,2-diacyl-sn-glyceryl-L-cysteinyl-[lipoprotein] + a glycerophospholipid = N-acyl-S-1,2-diacyl-sn-glyceryl-L-cysteinyl-[lipoprotein] + a 2-acyl-sn-glycero-3-phospholipid + H(+)</text>
        <dbReference type="Rhea" id="RHEA:48228"/>
        <dbReference type="Rhea" id="RHEA-COMP:14681"/>
        <dbReference type="Rhea" id="RHEA-COMP:14684"/>
        <dbReference type="ChEBI" id="CHEBI:15378"/>
        <dbReference type="ChEBI" id="CHEBI:136912"/>
        <dbReference type="ChEBI" id="CHEBI:140656"/>
        <dbReference type="ChEBI" id="CHEBI:140657"/>
        <dbReference type="ChEBI" id="CHEBI:140660"/>
        <dbReference type="EC" id="2.3.1.269"/>
    </reaction>
</comment>
<feature type="transmembrane region" description="Helical" evidence="9">
    <location>
        <begin position="579"/>
        <end position="601"/>
    </location>
</feature>
<dbReference type="NCBIfam" id="TIGR00546">
    <property type="entry name" value="lnt"/>
    <property type="match status" value="1"/>
</dbReference>
<feature type="transmembrane region" description="Helical" evidence="9">
    <location>
        <begin position="85"/>
        <end position="105"/>
    </location>
</feature>
<organism evidence="11 12">
    <name type="scientific">Inhella inkyongensis</name>
    <dbReference type="NCBI Taxonomy" id="392593"/>
    <lineage>
        <taxon>Bacteria</taxon>
        <taxon>Pseudomonadati</taxon>
        <taxon>Pseudomonadota</taxon>
        <taxon>Betaproteobacteria</taxon>
        <taxon>Burkholderiales</taxon>
        <taxon>Sphaerotilaceae</taxon>
        <taxon>Inhella</taxon>
    </lineage>
</organism>
<keyword evidence="5 9" id="KW-0812">Transmembrane</keyword>
<dbReference type="Proteomes" id="UP000554837">
    <property type="component" value="Unassembled WGS sequence"/>
</dbReference>
<dbReference type="Pfam" id="PF20154">
    <property type="entry name" value="LNT_N"/>
    <property type="match status" value="1"/>
</dbReference>
<keyword evidence="4 9" id="KW-0808">Transferase</keyword>
<evidence type="ECO:0000256" key="8">
    <source>
        <dbReference type="ARBA" id="ARBA00023315"/>
    </source>
</evidence>
<proteinExistence type="inferred from homology"/>
<dbReference type="InterPro" id="IPR045378">
    <property type="entry name" value="LNT_N"/>
</dbReference>
<dbReference type="EC" id="2.3.1.269" evidence="9"/>
<feature type="transmembrane region" description="Helical" evidence="9">
    <location>
        <begin position="189"/>
        <end position="210"/>
    </location>
</feature>